<accession>A0ABQ3IZE8</accession>
<sequence>MVKDQFSHVSAWVFDLDNTLYPPHARLFDQIEIRMTNWVMQELGVDRHEADRLRQHYWKTYGTTLAGLMREHGVDPAPYLHDVHDISMEHLEVDTALADHIRSLPGRKIVYTNGSAPYAERVLAARGLAGLFDAVYGVEHADFHPKPDRAAFDAVFARDGLTPEVAAMFEDDPRNLAVPHDLGMRTVHVAPAAAPAVHIHHHTDNLTTFLRQLVDAACPDDTKD</sequence>
<dbReference type="InterPro" id="IPR023214">
    <property type="entry name" value="HAD_sf"/>
</dbReference>
<gene>
    <name evidence="1" type="ORF">GCM10016455_20080</name>
</gene>
<dbReference type="CDD" id="cd02604">
    <property type="entry name" value="HAD_5NT"/>
    <property type="match status" value="1"/>
</dbReference>
<keyword evidence="2" id="KW-1185">Reference proteome</keyword>
<dbReference type="InterPro" id="IPR006439">
    <property type="entry name" value="HAD-SF_hydro_IA"/>
</dbReference>
<evidence type="ECO:0000313" key="1">
    <source>
        <dbReference type="EMBL" id="GHE99320.1"/>
    </source>
</evidence>
<dbReference type="PANTHER" id="PTHR12725:SF117">
    <property type="entry name" value="HALOACID DEHALOGENASE-LIKE HYDROLASE"/>
    <property type="match status" value="1"/>
</dbReference>
<dbReference type="InterPro" id="IPR010237">
    <property type="entry name" value="Pyr-5-nucltdase"/>
</dbReference>
<dbReference type="Proteomes" id="UP000609802">
    <property type="component" value="Unassembled WGS sequence"/>
</dbReference>
<dbReference type="Gene3D" id="3.40.50.1000">
    <property type="entry name" value="HAD superfamily/HAD-like"/>
    <property type="match status" value="1"/>
</dbReference>
<dbReference type="SFLD" id="SFLDG01129">
    <property type="entry name" value="C1.5:_HAD__Beta-PGM__Phosphata"/>
    <property type="match status" value="1"/>
</dbReference>
<dbReference type="RefSeq" id="WP_191286393.1">
    <property type="nucleotide sequence ID" value="NZ_BNCH01000004.1"/>
</dbReference>
<dbReference type="EMBL" id="BNCH01000004">
    <property type="protein sequence ID" value="GHE99320.1"/>
    <property type="molecule type" value="Genomic_DNA"/>
</dbReference>
<dbReference type="PANTHER" id="PTHR12725">
    <property type="entry name" value="HALOACID DEHALOGENASE-LIKE HYDROLASE"/>
    <property type="match status" value="1"/>
</dbReference>
<dbReference type="Pfam" id="PF00702">
    <property type="entry name" value="Hydrolase"/>
    <property type="match status" value="1"/>
</dbReference>
<dbReference type="SFLD" id="SFLDS00003">
    <property type="entry name" value="Haloacid_Dehalogenase"/>
    <property type="match status" value="1"/>
</dbReference>
<dbReference type="NCBIfam" id="TIGR01509">
    <property type="entry name" value="HAD-SF-IA-v3"/>
    <property type="match status" value="1"/>
</dbReference>
<protein>
    <submittedName>
        <fullName evidence="1">Pyrimidine 5'-nucleotidase</fullName>
    </submittedName>
</protein>
<comment type="caution">
    <text evidence="1">The sequence shown here is derived from an EMBL/GenBank/DDBJ whole genome shotgun (WGS) entry which is preliminary data.</text>
</comment>
<organism evidence="1 2">
    <name type="scientific">Aliiroseovarius zhejiangensis</name>
    <dbReference type="NCBI Taxonomy" id="1632025"/>
    <lineage>
        <taxon>Bacteria</taxon>
        <taxon>Pseudomonadati</taxon>
        <taxon>Pseudomonadota</taxon>
        <taxon>Alphaproteobacteria</taxon>
        <taxon>Rhodobacterales</taxon>
        <taxon>Paracoccaceae</taxon>
        <taxon>Aliiroseovarius</taxon>
    </lineage>
</organism>
<evidence type="ECO:0000313" key="2">
    <source>
        <dbReference type="Proteomes" id="UP000609802"/>
    </source>
</evidence>
<dbReference type="NCBIfam" id="TIGR01993">
    <property type="entry name" value="Pyr-5-nucltdase"/>
    <property type="match status" value="1"/>
</dbReference>
<dbReference type="InterPro" id="IPR036412">
    <property type="entry name" value="HAD-like_sf"/>
</dbReference>
<dbReference type="SUPFAM" id="SSF56784">
    <property type="entry name" value="HAD-like"/>
    <property type="match status" value="1"/>
</dbReference>
<dbReference type="SFLD" id="SFLDG01132">
    <property type="entry name" value="C1.5.3:_5'-Nucleotidase_Like"/>
    <property type="match status" value="1"/>
</dbReference>
<reference evidence="2" key="1">
    <citation type="journal article" date="2019" name="Int. J. Syst. Evol. Microbiol.">
        <title>The Global Catalogue of Microorganisms (GCM) 10K type strain sequencing project: providing services to taxonomists for standard genome sequencing and annotation.</title>
        <authorList>
            <consortium name="The Broad Institute Genomics Platform"/>
            <consortium name="The Broad Institute Genome Sequencing Center for Infectious Disease"/>
            <person name="Wu L."/>
            <person name="Ma J."/>
        </authorList>
    </citation>
    <scope>NUCLEOTIDE SEQUENCE [LARGE SCALE GENOMIC DNA]</scope>
    <source>
        <strain evidence="2">KCTC 42443</strain>
    </source>
</reference>
<proteinExistence type="predicted"/>
<name>A0ABQ3IZE8_9RHOB</name>
<dbReference type="Gene3D" id="1.10.150.450">
    <property type="match status" value="1"/>
</dbReference>